<keyword evidence="3" id="KW-0732">Signal</keyword>
<proteinExistence type="predicted"/>
<evidence type="ECO:0000313" key="4">
    <source>
        <dbReference type="EMBL" id="KAH9322608.1"/>
    </source>
</evidence>
<dbReference type="InterPro" id="IPR007015">
    <property type="entry name" value="DNA_pol_V/MYBBP1A"/>
</dbReference>
<feature type="signal peptide" evidence="3">
    <location>
        <begin position="1"/>
        <end position="16"/>
    </location>
</feature>
<keyword evidence="5" id="KW-1185">Reference proteome</keyword>
<comment type="subcellular location">
    <subcellularLocation>
        <location evidence="1">Nucleus</location>
    </subcellularLocation>
</comment>
<sequence length="110" mass="11901">CARQGFALAFTTVVAAIPCIELDALVKLIEELLEVTSSMKGQEAREGLLGRMFAYGALVRCGRLEAKTVAASDKGAELARDLTQSILMLADKKCFMREPAVAIILDLVDR</sequence>
<evidence type="ECO:0000256" key="1">
    <source>
        <dbReference type="ARBA" id="ARBA00004123"/>
    </source>
</evidence>
<dbReference type="Proteomes" id="UP000824469">
    <property type="component" value="Unassembled WGS sequence"/>
</dbReference>
<dbReference type="GO" id="GO:0003677">
    <property type="term" value="F:DNA binding"/>
    <property type="evidence" value="ECO:0007669"/>
    <property type="project" value="InterPro"/>
</dbReference>
<gene>
    <name evidence="4" type="ORF">KI387_017247</name>
</gene>
<evidence type="ECO:0000313" key="5">
    <source>
        <dbReference type="Proteomes" id="UP000824469"/>
    </source>
</evidence>
<reference evidence="4 5" key="1">
    <citation type="journal article" date="2021" name="Nat. Plants">
        <title>The Taxus genome provides insights into paclitaxel biosynthesis.</title>
        <authorList>
            <person name="Xiong X."/>
            <person name="Gou J."/>
            <person name="Liao Q."/>
            <person name="Li Y."/>
            <person name="Zhou Q."/>
            <person name="Bi G."/>
            <person name="Li C."/>
            <person name="Du R."/>
            <person name="Wang X."/>
            <person name="Sun T."/>
            <person name="Guo L."/>
            <person name="Liang H."/>
            <person name="Lu P."/>
            <person name="Wu Y."/>
            <person name="Zhang Z."/>
            <person name="Ro D.K."/>
            <person name="Shang Y."/>
            <person name="Huang S."/>
            <person name="Yan J."/>
        </authorList>
    </citation>
    <scope>NUCLEOTIDE SEQUENCE [LARGE SCALE GENOMIC DNA]</scope>
    <source>
        <strain evidence="4">Ta-2019</strain>
    </source>
</reference>
<name>A0AA38LF48_TAXCH</name>
<accession>A0AA38LF48</accession>
<comment type="caution">
    <text evidence="4">The sequence shown here is derived from an EMBL/GenBank/DDBJ whole genome shotgun (WGS) entry which is preliminary data.</text>
</comment>
<keyword evidence="2" id="KW-0539">Nucleus</keyword>
<dbReference type="AlphaFoldDB" id="A0AA38LF48"/>
<organism evidence="4 5">
    <name type="scientific">Taxus chinensis</name>
    <name type="common">Chinese yew</name>
    <name type="synonym">Taxus wallichiana var. chinensis</name>
    <dbReference type="NCBI Taxonomy" id="29808"/>
    <lineage>
        <taxon>Eukaryota</taxon>
        <taxon>Viridiplantae</taxon>
        <taxon>Streptophyta</taxon>
        <taxon>Embryophyta</taxon>
        <taxon>Tracheophyta</taxon>
        <taxon>Spermatophyta</taxon>
        <taxon>Pinopsida</taxon>
        <taxon>Pinidae</taxon>
        <taxon>Conifers II</taxon>
        <taxon>Cupressales</taxon>
        <taxon>Taxaceae</taxon>
        <taxon>Taxus</taxon>
    </lineage>
</organism>
<dbReference type="GO" id="GO:0006355">
    <property type="term" value="P:regulation of DNA-templated transcription"/>
    <property type="evidence" value="ECO:0007669"/>
    <property type="project" value="InterPro"/>
</dbReference>
<protein>
    <submittedName>
        <fullName evidence="4">Uncharacterized protein</fullName>
    </submittedName>
</protein>
<dbReference type="EMBL" id="JAHRHJ020000003">
    <property type="protein sequence ID" value="KAH9322608.1"/>
    <property type="molecule type" value="Genomic_DNA"/>
</dbReference>
<feature type="non-terminal residue" evidence="4">
    <location>
        <position position="1"/>
    </location>
</feature>
<evidence type="ECO:0000256" key="3">
    <source>
        <dbReference type="SAM" id="SignalP"/>
    </source>
</evidence>
<evidence type="ECO:0000256" key="2">
    <source>
        <dbReference type="ARBA" id="ARBA00023242"/>
    </source>
</evidence>
<feature type="chain" id="PRO_5041284425" evidence="3">
    <location>
        <begin position="17"/>
        <end position="110"/>
    </location>
</feature>
<dbReference type="PANTHER" id="PTHR13213:SF2">
    <property type="entry name" value="MYB-BINDING PROTEIN 1A"/>
    <property type="match status" value="1"/>
</dbReference>
<dbReference type="Pfam" id="PF04931">
    <property type="entry name" value="DNA_pol_phi"/>
    <property type="match status" value="1"/>
</dbReference>
<feature type="non-terminal residue" evidence="4">
    <location>
        <position position="110"/>
    </location>
</feature>
<dbReference type="PANTHER" id="PTHR13213">
    <property type="entry name" value="MYB-BINDING PROTEIN 1A FAMILY MEMBER"/>
    <property type="match status" value="1"/>
</dbReference>
<dbReference type="GO" id="GO:0005730">
    <property type="term" value="C:nucleolus"/>
    <property type="evidence" value="ECO:0007669"/>
    <property type="project" value="InterPro"/>
</dbReference>